<dbReference type="Proteomes" id="UP000281406">
    <property type="component" value="Unassembled WGS sequence"/>
</dbReference>
<keyword evidence="2" id="KW-0963">Cytoplasm</keyword>
<dbReference type="InterPro" id="IPR033621">
    <property type="entry name" value="TIFA"/>
</dbReference>
<accession>A0A3N0Y7I3</accession>
<feature type="domain" description="FHA" evidence="7">
    <location>
        <begin position="109"/>
        <end position="181"/>
    </location>
</feature>
<name>A0A3N0Y7I3_ANAGA</name>
<dbReference type="PANTHER" id="PTHR31266:SF2">
    <property type="entry name" value="TRAF-INTERACTING PROTEIN WITH FHA DOMAIN-CONTAINING PROTEIN A"/>
    <property type="match status" value="1"/>
</dbReference>
<evidence type="ECO:0000256" key="4">
    <source>
        <dbReference type="ARBA" id="ARBA00022859"/>
    </source>
</evidence>
<dbReference type="GO" id="GO:0005737">
    <property type="term" value="C:cytoplasm"/>
    <property type="evidence" value="ECO:0007669"/>
    <property type="project" value="UniProtKB-SubCell"/>
</dbReference>
<evidence type="ECO:0000259" key="7">
    <source>
        <dbReference type="Pfam" id="PF00498"/>
    </source>
</evidence>
<protein>
    <recommendedName>
        <fullName evidence="6">TRAF-interacting protein with FHA domain-containing protein A</fullName>
    </recommendedName>
</protein>
<comment type="caution">
    <text evidence="8">The sequence shown here is derived from an EMBL/GenBank/DDBJ whole genome shotgun (WGS) entry which is preliminary data.</text>
</comment>
<evidence type="ECO:0000313" key="8">
    <source>
        <dbReference type="EMBL" id="ROL41810.1"/>
    </source>
</evidence>
<dbReference type="GO" id="GO:0043123">
    <property type="term" value="P:positive regulation of canonical NF-kappaB signal transduction"/>
    <property type="evidence" value="ECO:0007669"/>
    <property type="project" value="InterPro"/>
</dbReference>
<dbReference type="GO" id="GO:0045087">
    <property type="term" value="P:innate immune response"/>
    <property type="evidence" value="ECO:0007669"/>
    <property type="project" value="UniProtKB-KW"/>
</dbReference>
<evidence type="ECO:0000256" key="2">
    <source>
        <dbReference type="ARBA" id="ARBA00022490"/>
    </source>
</evidence>
<dbReference type="AlphaFoldDB" id="A0A3N0Y7I3"/>
<keyword evidence="4" id="KW-0391">Immunity</keyword>
<dbReference type="InterPro" id="IPR000253">
    <property type="entry name" value="FHA_dom"/>
</dbReference>
<evidence type="ECO:0000256" key="1">
    <source>
        <dbReference type="ARBA" id="ARBA00004496"/>
    </source>
</evidence>
<dbReference type="PANTHER" id="PTHR31266">
    <property type="entry name" value="TRAF-INTERACTING PROTEIN WITH FHA DOMAIN-CONTAINING PROTEIN A FAMILY MEMBER"/>
    <property type="match status" value="1"/>
</dbReference>
<dbReference type="SUPFAM" id="SSF49879">
    <property type="entry name" value="SMAD/FHA domain"/>
    <property type="match status" value="1"/>
</dbReference>
<reference evidence="8 9" key="1">
    <citation type="submission" date="2018-10" db="EMBL/GenBank/DDBJ databases">
        <title>Genome assembly for a Yunnan-Guizhou Plateau 3E fish, Anabarilius grahami (Regan), and its evolutionary and genetic applications.</title>
        <authorList>
            <person name="Jiang W."/>
        </authorList>
    </citation>
    <scope>NUCLEOTIDE SEQUENCE [LARGE SCALE GENOMIC DNA]</scope>
    <source>
        <strain evidence="8">AG-KIZ</strain>
        <tissue evidence="8">Muscle</tissue>
    </source>
</reference>
<organism evidence="8 9">
    <name type="scientific">Anabarilius grahami</name>
    <name type="common">Kanglang fish</name>
    <name type="synonym">Barilius grahami</name>
    <dbReference type="NCBI Taxonomy" id="495550"/>
    <lineage>
        <taxon>Eukaryota</taxon>
        <taxon>Metazoa</taxon>
        <taxon>Chordata</taxon>
        <taxon>Craniata</taxon>
        <taxon>Vertebrata</taxon>
        <taxon>Euteleostomi</taxon>
        <taxon>Actinopterygii</taxon>
        <taxon>Neopterygii</taxon>
        <taxon>Teleostei</taxon>
        <taxon>Ostariophysi</taxon>
        <taxon>Cypriniformes</taxon>
        <taxon>Xenocyprididae</taxon>
        <taxon>Xenocypridinae</taxon>
        <taxon>Xenocypridinae incertae sedis</taxon>
        <taxon>Anabarilius</taxon>
    </lineage>
</organism>
<dbReference type="OrthoDB" id="9893545at2759"/>
<gene>
    <name evidence="8" type="ORF">DPX16_9401</name>
</gene>
<dbReference type="EMBL" id="RJVU01051519">
    <property type="protein sequence ID" value="ROL41810.1"/>
    <property type="molecule type" value="Genomic_DNA"/>
</dbReference>
<evidence type="ECO:0000256" key="5">
    <source>
        <dbReference type="ARBA" id="ARBA00038199"/>
    </source>
</evidence>
<comment type="similarity">
    <text evidence="5">Belongs to the TIFA family.</text>
</comment>
<evidence type="ECO:0000256" key="6">
    <source>
        <dbReference type="ARBA" id="ARBA00040160"/>
    </source>
</evidence>
<proteinExistence type="inferred from homology"/>
<dbReference type="InterPro" id="IPR008984">
    <property type="entry name" value="SMAD_FHA_dom_sf"/>
</dbReference>
<keyword evidence="9" id="KW-1185">Reference proteome</keyword>
<keyword evidence="3" id="KW-0399">Innate immunity</keyword>
<dbReference type="Pfam" id="PF00498">
    <property type="entry name" value="FHA"/>
    <property type="match status" value="1"/>
</dbReference>
<evidence type="ECO:0000313" key="9">
    <source>
        <dbReference type="Proteomes" id="UP000281406"/>
    </source>
</evidence>
<comment type="subcellular location">
    <subcellularLocation>
        <location evidence="1">Cytoplasm</location>
    </subcellularLocation>
</comment>
<sequence>MVSIDVNEQPQREQHSLLRFRDMRAQSGSYARVGTDHKRSNYQQGNLTSEKFFCLRLSHKMNNNSKLETEELRTCLYIHLYHPDQASCPLFHNLPLNQPYKMDAEDPLRLGRDGQTCIFVLNDTSVSRKQLSIQAYRKAGSTFLSFMIQNMSQKVKLVVGGSELRYLERAELDDKAFLRFGRYELLIWQEPGDSANTFEVLFETCNTPPSQELGIDVPCKLPVMDTGVPWRNLENEAPASQEPLESDETVVLV</sequence>
<dbReference type="Gene3D" id="2.60.200.20">
    <property type="match status" value="1"/>
</dbReference>
<evidence type="ECO:0000256" key="3">
    <source>
        <dbReference type="ARBA" id="ARBA00022588"/>
    </source>
</evidence>